<protein>
    <recommendedName>
        <fullName evidence="4">PemK-like, MazF-like toxin of type II toxin-antitoxin system</fullName>
    </recommendedName>
</protein>
<feature type="compositionally biased region" description="Basic and acidic residues" evidence="1">
    <location>
        <begin position="163"/>
        <end position="175"/>
    </location>
</feature>
<evidence type="ECO:0000313" key="3">
    <source>
        <dbReference type="Proteomes" id="UP000183987"/>
    </source>
</evidence>
<dbReference type="OrthoDB" id="8442627at2"/>
<organism evidence="2 3">
    <name type="scientific">Loktanella atrilutea</name>
    <dbReference type="NCBI Taxonomy" id="366533"/>
    <lineage>
        <taxon>Bacteria</taxon>
        <taxon>Pseudomonadati</taxon>
        <taxon>Pseudomonadota</taxon>
        <taxon>Alphaproteobacteria</taxon>
        <taxon>Rhodobacterales</taxon>
        <taxon>Roseobacteraceae</taxon>
        <taxon>Loktanella</taxon>
    </lineage>
</organism>
<accession>A0A1M5FPR8</accession>
<gene>
    <name evidence="2" type="ORF">SAMN05444339_12324</name>
</gene>
<evidence type="ECO:0008006" key="4">
    <source>
        <dbReference type="Google" id="ProtNLM"/>
    </source>
</evidence>
<dbReference type="EMBL" id="FQUE01000023">
    <property type="protein sequence ID" value="SHF93537.1"/>
    <property type="molecule type" value="Genomic_DNA"/>
</dbReference>
<name>A0A1M5FPR8_LOKAT</name>
<dbReference type="RefSeq" id="WP_072858955.1">
    <property type="nucleotide sequence ID" value="NZ_FQUE01000023.1"/>
</dbReference>
<sequence>MLDFTQTNPKMTAAWQDHIAHGDIVSFRFPLAEEGAGESPKARPCVVLDIERIGDRRYALLAYGTTSRRQSNVGYEIHIRKQDDYAAAGLNEPTKFVGRRRLLVPLTHSGFVICAAVGAPVLGSLAGAPLKRLNVVRGRIHADRDIAEHRRRYNAPRRPRRAAVRDKDFTVEQRSPKRRAVRPAVRT</sequence>
<proteinExistence type="predicted"/>
<dbReference type="Proteomes" id="UP000183987">
    <property type="component" value="Unassembled WGS sequence"/>
</dbReference>
<reference evidence="3" key="1">
    <citation type="submission" date="2016-11" db="EMBL/GenBank/DDBJ databases">
        <authorList>
            <person name="Varghese N."/>
            <person name="Submissions S."/>
        </authorList>
    </citation>
    <scope>NUCLEOTIDE SEQUENCE [LARGE SCALE GENOMIC DNA]</scope>
    <source>
        <strain evidence="3">DSM 29326</strain>
    </source>
</reference>
<keyword evidence="3" id="KW-1185">Reference proteome</keyword>
<evidence type="ECO:0000313" key="2">
    <source>
        <dbReference type="EMBL" id="SHF93537.1"/>
    </source>
</evidence>
<dbReference type="AlphaFoldDB" id="A0A1M5FPR8"/>
<evidence type="ECO:0000256" key="1">
    <source>
        <dbReference type="SAM" id="MobiDB-lite"/>
    </source>
</evidence>
<feature type="compositionally biased region" description="Basic residues" evidence="1">
    <location>
        <begin position="150"/>
        <end position="162"/>
    </location>
</feature>
<feature type="region of interest" description="Disordered" evidence="1">
    <location>
        <begin position="150"/>
        <end position="187"/>
    </location>
</feature>